<evidence type="ECO:0000256" key="1">
    <source>
        <dbReference type="ARBA" id="ARBA00004651"/>
    </source>
</evidence>
<dbReference type="Gene3D" id="1.20.1250.20">
    <property type="entry name" value="MFS general substrate transporter like domains"/>
    <property type="match status" value="2"/>
</dbReference>
<evidence type="ECO:0000313" key="9">
    <source>
        <dbReference type="Proteomes" id="UP001645859"/>
    </source>
</evidence>
<keyword evidence="4 6" id="KW-0472">Membrane</keyword>
<dbReference type="InterPro" id="IPR020846">
    <property type="entry name" value="MFS_dom"/>
</dbReference>
<dbReference type="PANTHER" id="PTHR23514:SF13">
    <property type="entry name" value="INNER MEMBRANE PROTEIN YBJJ"/>
    <property type="match status" value="1"/>
</dbReference>
<protein>
    <submittedName>
        <fullName evidence="8">MFS transporter</fullName>
    </submittedName>
</protein>
<feature type="region of interest" description="Disordered" evidence="5">
    <location>
        <begin position="222"/>
        <end position="256"/>
    </location>
</feature>
<feature type="transmembrane region" description="Helical" evidence="6">
    <location>
        <begin position="16"/>
        <end position="34"/>
    </location>
</feature>
<dbReference type="InterPro" id="IPR011701">
    <property type="entry name" value="MFS"/>
</dbReference>
<feature type="transmembrane region" description="Helical" evidence="6">
    <location>
        <begin position="263"/>
        <end position="281"/>
    </location>
</feature>
<name>A0ABS1SJL2_9MICO</name>
<evidence type="ECO:0000256" key="5">
    <source>
        <dbReference type="SAM" id="MobiDB-lite"/>
    </source>
</evidence>
<evidence type="ECO:0000313" key="8">
    <source>
        <dbReference type="EMBL" id="MBL3680571.1"/>
    </source>
</evidence>
<feature type="transmembrane region" description="Helical" evidence="6">
    <location>
        <begin position="413"/>
        <end position="434"/>
    </location>
</feature>
<feature type="transmembrane region" description="Helical" evidence="6">
    <location>
        <begin position="301"/>
        <end position="321"/>
    </location>
</feature>
<keyword evidence="3 6" id="KW-1133">Transmembrane helix</keyword>
<evidence type="ECO:0000256" key="4">
    <source>
        <dbReference type="ARBA" id="ARBA00023136"/>
    </source>
</evidence>
<dbReference type="EMBL" id="QYAC01000008">
    <property type="protein sequence ID" value="MBL3680571.1"/>
    <property type="molecule type" value="Genomic_DNA"/>
</dbReference>
<reference evidence="8 9" key="1">
    <citation type="submission" date="2018-09" db="EMBL/GenBank/DDBJ databases">
        <title>Comparative genomics of Leucobacter spp.</title>
        <authorList>
            <person name="Reis A.C."/>
            <person name="Kolvenbach B.A."/>
            <person name="Corvini P.F.X."/>
            <person name="Nunes O.C."/>
        </authorList>
    </citation>
    <scope>NUCLEOTIDE SEQUENCE [LARGE SCALE GENOMIC DNA]</scope>
    <source>
        <strain evidence="8 9">TAN 31504</strain>
    </source>
</reference>
<dbReference type="Proteomes" id="UP001645859">
    <property type="component" value="Unassembled WGS sequence"/>
</dbReference>
<dbReference type="PANTHER" id="PTHR23514">
    <property type="entry name" value="BYPASS OF STOP CODON PROTEIN 6"/>
    <property type="match status" value="1"/>
</dbReference>
<dbReference type="PROSITE" id="PS50850">
    <property type="entry name" value="MFS"/>
    <property type="match status" value="1"/>
</dbReference>
<feature type="transmembrane region" description="Helical" evidence="6">
    <location>
        <begin position="328"/>
        <end position="347"/>
    </location>
</feature>
<dbReference type="Pfam" id="PF07690">
    <property type="entry name" value="MFS_1"/>
    <property type="match status" value="1"/>
</dbReference>
<evidence type="ECO:0000256" key="3">
    <source>
        <dbReference type="ARBA" id="ARBA00022989"/>
    </source>
</evidence>
<comment type="subcellular location">
    <subcellularLocation>
        <location evidence="1">Cell membrane</location>
        <topology evidence="1">Multi-pass membrane protein</topology>
    </subcellularLocation>
</comment>
<keyword evidence="2 6" id="KW-0812">Transmembrane</keyword>
<dbReference type="InterPro" id="IPR036259">
    <property type="entry name" value="MFS_trans_sf"/>
</dbReference>
<proteinExistence type="predicted"/>
<evidence type="ECO:0000259" key="7">
    <source>
        <dbReference type="PROSITE" id="PS50850"/>
    </source>
</evidence>
<feature type="domain" description="Major facilitator superfamily (MFS) profile" evidence="7">
    <location>
        <begin position="262"/>
        <end position="441"/>
    </location>
</feature>
<organism evidence="8 9">
    <name type="scientific">Leucobacter chromiireducens subsp. solipictus</name>
    <dbReference type="NCBI Taxonomy" id="398235"/>
    <lineage>
        <taxon>Bacteria</taxon>
        <taxon>Bacillati</taxon>
        <taxon>Actinomycetota</taxon>
        <taxon>Actinomycetes</taxon>
        <taxon>Micrococcales</taxon>
        <taxon>Microbacteriaceae</taxon>
        <taxon>Leucobacter</taxon>
    </lineage>
</organism>
<feature type="transmembrane region" description="Helical" evidence="6">
    <location>
        <begin position="54"/>
        <end position="71"/>
    </location>
</feature>
<feature type="transmembrane region" description="Helical" evidence="6">
    <location>
        <begin position="353"/>
        <end position="374"/>
    </location>
</feature>
<evidence type="ECO:0000256" key="6">
    <source>
        <dbReference type="SAM" id="Phobius"/>
    </source>
</evidence>
<comment type="caution">
    <text evidence="8">The sequence shown here is derived from an EMBL/GenBank/DDBJ whole genome shotgun (WGS) entry which is preliminary data.</text>
</comment>
<sequence length="441" mass="45376">MTTPDAALRLRAARRWTAGIIIVFALLGTGFGSWLSRLPAVRDHLGASTLEMSVFGLMLALGSLTGLIFSGRTVTWLGPQRTLAVGIIGQAIAMPAAALLFWSGAVVPAVVCLVLFGITFATSDVAMNVSGAAAERALGTPRMPLFHAAYSLGSVSSMGLGALAEALGISVPLHLGVLFACLVVGVLLALRMVPNTAQESEPEPLLHSSVHTGPIQIVVHPESAMPEPPVPGGAAASPGSAAATPPAPRPPQRGYSPWRDPRILIIGLIAMSMSLAEGTASDWLPLALADGRGFTNTAATLTLGAFFVSMTLTRIAGSWLLTRLGRVIVLRGGALLVVLGVVTMILVPASWASVAAAVLWGIGCAFGFPVGISAAADNPATATRDVAAVSAIAYTAYLLGPMLIGFLGEHFGLLQAFWPLVVFAVIAFIFAATAREPKPAA</sequence>
<dbReference type="SUPFAM" id="SSF103473">
    <property type="entry name" value="MFS general substrate transporter"/>
    <property type="match status" value="1"/>
</dbReference>
<keyword evidence="9" id="KW-1185">Reference proteome</keyword>
<gene>
    <name evidence="8" type="ORF">D3230_14915</name>
</gene>
<dbReference type="InterPro" id="IPR051788">
    <property type="entry name" value="MFS_Transporter"/>
</dbReference>
<feature type="transmembrane region" description="Helical" evidence="6">
    <location>
        <begin position="386"/>
        <end position="407"/>
    </location>
</feature>
<feature type="transmembrane region" description="Helical" evidence="6">
    <location>
        <begin position="108"/>
        <end position="133"/>
    </location>
</feature>
<dbReference type="RefSeq" id="WP_202345841.1">
    <property type="nucleotide sequence ID" value="NZ_BAAAPI010000005.1"/>
</dbReference>
<evidence type="ECO:0000256" key="2">
    <source>
        <dbReference type="ARBA" id="ARBA00022692"/>
    </source>
</evidence>
<feature type="compositionally biased region" description="Low complexity" evidence="5">
    <location>
        <begin position="232"/>
        <end position="244"/>
    </location>
</feature>
<dbReference type="CDD" id="cd17393">
    <property type="entry name" value="MFS_MosC_like"/>
    <property type="match status" value="1"/>
</dbReference>
<feature type="transmembrane region" description="Helical" evidence="6">
    <location>
        <begin position="169"/>
        <end position="190"/>
    </location>
</feature>
<accession>A0ABS1SJL2</accession>